<dbReference type="SMART" id="SM00478">
    <property type="entry name" value="ENDO3c"/>
    <property type="match status" value="1"/>
</dbReference>
<comment type="catalytic activity">
    <reaction evidence="1 14">
        <text>Hydrolyzes free adenine bases from 7,8-dihydro-8-oxoguanine:adenine mismatched double-stranded DNA, leaving an apurinic site.</text>
        <dbReference type="EC" id="3.2.2.31"/>
    </reaction>
</comment>
<dbReference type="Pfam" id="PF00633">
    <property type="entry name" value="HHH"/>
    <property type="match status" value="1"/>
</dbReference>
<keyword evidence="8 14" id="KW-0227">DNA damage</keyword>
<dbReference type="GO" id="GO:0035485">
    <property type="term" value="F:adenine/guanine mispair binding"/>
    <property type="evidence" value="ECO:0007669"/>
    <property type="project" value="TreeGrafter"/>
</dbReference>
<name>A0A5C8ZYJ5_9GAMM</name>
<dbReference type="EMBL" id="VRYZ01000003">
    <property type="protein sequence ID" value="TXS92672.1"/>
    <property type="molecule type" value="Genomic_DNA"/>
</dbReference>
<keyword evidence="17" id="KW-1185">Reference proteome</keyword>
<dbReference type="Gene3D" id="1.10.1670.10">
    <property type="entry name" value="Helix-hairpin-Helix base-excision DNA repair enzymes (C-terminal)"/>
    <property type="match status" value="1"/>
</dbReference>
<evidence type="ECO:0000313" key="17">
    <source>
        <dbReference type="Proteomes" id="UP000321933"/>
    </source>
</evidence>
<dbReference type="GO" id="GO:0034039">
    <property type="term" value="F:8-oxo-7,8-dihydroguanine DNA N-glycosylase activity"/>
    <property type="evidence" value="ECO:0007669"/>
    <property type="project" value="TreeGrafter"/>
</dbReference>
<dbReference type="PROSITE" id="PS00764">
    <property type="entry name" value="ENDONUCLEASE_III_1"/>
    <property type="match status" value="1"/>
</dbReference>
<accession>A0A5C8ZYJ5</accession>
<evidence type="ECO:0000256" key="4">
    <source>
        <dbReference type="ARBA" id="ARBA00012045"/>
    </source>
</evidence>
<dbReference type="Gene3D" id="3.90.79.10">
    <property type="entry name" value="Nucleoside Triphosphate Pyrophosphohydrolase"/>
    <property type="match status" value="1"/>
</dbReference>
<evidence type="ECO:0000256" key="3">
    <source>
        <dbReference type="ARBA" id="ARBA00008343"/>
    </source>
</evidence>
<comment type="cofactor">
    <cofactor evidence="14">
        <name>[4Fe-4S] cluster</name>
        <dbReference type="ChEBI" id="CHEBI:49883"/>
    </cofactor>
    <text evidence="14">Binds 1 [4Fe-4S] cluster.</text>
</comment>
<dbReference type="InterPro" id="IPR005760">
    <property type="entry name" value="A/G_AdeGlyc_MutY"/>
</dbReference>
<evidence type="ECO:0000256" key="12">
    <source>
        <dbReference type="ARBA" id="ARBA00023204"/>
    </source>
</evidence>
<keyword evidence="7" id="KW-0479">Metal-binding</keyword>
<keyword evidence="11" id="KW-0411">Iron-sulfur</keyword>
<sequence length="349" mass="38137">MTPPNPDFAPRLLDWFDRHGRHDLPWQGNTSAYRVWVSEIMLQQTQVKTVIPYFERFMATFPTVQALAAAPIDDVLHLWTGLGYYARARNLHRAAQQVCDQHGGDFPASVEALESLPGIGRSTAGAIVSIAFGQRAVILDGNVKRVLARHREIGGWPGQTAVHRALWQVAETFTPDARSADYTQAIMDLGATLCTRSKPRCDDCPVAADCAAAASGRQAEFPGRKPKKALPVKQTTMLIAVAASGEVYLRQRPANGIWGGLWCFPELSDSAACKRHCIDLWGLEPTALSVSDPFRHTFSHYHLDITPVVAQLPATPAAVMASEGQLWYNRAQPARVGLAAPVARLLASL</sequence>
<dbReference type="GO" id="GO:0006284">
    <property type="term" value="P:base-excision repair"/>
    <property type="evidence" value="ECO:0007669"/>
    <property type="project" value="UniProtKB-UniRule"/>
</dbReference>
<dbReference type="InterPro" id="IPR004036">
    <property type="entry name" value="Endonuclease-III-like_CS2"/>
</dbReference>
<evidence type="ECO:0000256" key="6">
    <source>
        <dbReference type="ARBA" id="ARBA00022485"/>
    </source>
</evidence>
<dbReference type="GO" id="GO:0032357">
    <property type="term" value="F:oxidized purine DNA binding"/>
    <property type="evidence" value="ECO:0007669"/>
    <property type="project" value="TreeGrafter"/>
</dbReference>
<dbReference type="RefSeq" id="WP_148064045.1">
    <property type="nucleotide sequence ID" value="NZ_VRYZ01000003.1"/>
</dbReference>
<keyword evidence="10 14" id="KW-0408">Iron</keyword>
<reference evidence="16 17" key="1">
    <citation type="submission" date="2019-08" db="EMBL/GenBank/DDBJ databases">
        <title>Parahaliea maris sp. nov., isolated from the surface seawater.</title>
        <authorList>
            <person name="Liu Y."/>
        </authorList>
    </citation>
    <scope>NUCLEOTIDE SEQUENCE [LARGE SCALE GENOMIC DNA]</scope>
    <source>
        <strain evidence="16 17">S2-26</strain>
    </source>
</reference>
<evidence type="ECO:0000256" key="14">
    <source>
        <dbReference type="RuleBase" id="RU365096"/>
    </source>
</evidence>
<keyword evidence="13 14" id="KW-0326">Glycosidase</keyword>
<dbReference type="InterPro" id="IPR029119">
    <property type="entry name" value="MutY_C"/>
</dbReference>
<dbReference type="PROSITE" id="PS01155">
    <property type="entry name" value="ENDONUCLEASE_III_2"/>
    <property type="match status" value="1"/>
</dbReference>
<dbReference type="NCBIfam" id="TIGR01084">
    <property type="entry name" value="mutY"/>
    <property type="match status" value="1"/>
</dbReference>
<dbReference type="InterPro" id="IPR003265">
    <property type="entry name" value="HhH-GPD_domain"/>
</dbReference>
<keyword evidence="6" id="KW-0004">4Fe-4S</keyword>
<protein>
    <recommendedName>
        <fullName evidence="5 14">Adenine DNA glycosylase</fullName>
        <ecNumber evidence="4 14">3.2.2.31</ecNumber>
    </recommendedName>
</protein>
<evidence type="ECO:0000256" key="1">
    <source>
        <dbReference type="ARBA" id="ARBA00000843"/>
    </source>
</evidence>
<evidence type="ECO:0000256" key="8">
    <source>
        <dbReference type="ARBA" id="ARBA00022763"/>
    </source>
</evidence>
<dbReference type="Proteomes" id="UP000321933">
    <property type="component" value="Unassembled WGS sequence"/>
</dbReference>
<evidence type="ECO:0000256" key="13">
    <source>
        <dbReference type="ARBA" id="ARBA00023295"/>
    </source>
</evidence>
<dbReference type="InterPro" id="IPR044298">
    <property type="entry name" value="MIG/MutY"/>
</dbReference>
<dbReference type="EC" id="3.2.2.31" evidence="4 14"/>
<organism evidence="16 17">
    <name type="scientific">Parahaliea aestuarii</name>
    <dbReference type="NCBI Taxonomy" id="1852021"/>
    <lineage>
        <taxon>Bacteria</taxon>
        <taxon>Pseudomonadati</taxon>
        <taxon>Pseudomonadota</taxon>
        <taxon>Gammaproteobacteria</taxon>
        <taxon>Cellvibrionales</taxon>
        <taxon>Halieaceae</taxon>
        <taxon>Parahaliea</taxon>
    </lineage>
</organism>
<dbReference type="AlphaFoldDB" id="A0A5C8ZYJ5"/>
<evidence type="ECO:0000259" key="15">
    <source>
        <dbReference type="SMART" id="SM00478"/>
    </source>
</evidence>
<evidence type="ECO:0000313" key="16">
    <source>
        <dbReference type="EMBL" id="TXS92672.1"/>
    </source>
</evidence>
<dbReference type="OrthoDB" id="9802365at2"/>
<dbReference type="CDD" id="cd03431">
    <property type="entry name" value="NUDIX_DNA_Glycosylase_C-MutY"/>
    <property type="match status" value="1"/>
</dbReference>
<dbReference type="SUPFAM" id="SSF48150">
    <property type="entry name" value="DNA-glycosylase"/>
    <property type="match status" value="1"/>
</dbReference>
<dbReference type="Gene3D" id="1.10.340.30">
    <property type="entry name" value="Hypothetical protein, domain 2"/>
    <property type="match status" value="1"/>
</dbReference>
<evidence type="ECO:0000256" key="11">
    <source>
        <dbReference type="ARBA" id="ARBA00023014"/>
    </source>
</evidence>
<dbReference type="SUPFAM" id="SSF55811">
    <property type="entry name" value="Nudix"/>
    <property type="match status" value="1"/>
</dbReference>
<dbReference type="InterPro" id="IPR000445">
    <property type="entry name" value="HhH_motif"/>
</dbReference>
<dbReference type="Pfam" id="PF00730">
    <property type="entry name" value="HhH-GPD"/>
    <property type="match status" value="1"/>
</dbReference>
<dbReference type="FunFam" id="1.10.340.30:FF:000002">
    <property type="entry name" value="Adenine DNA glycosylase"/>
    <property type="match status" value="1"/>
</dbReference>
<dbReference type="Pfam" id="PF14815">
    <property type="entry name" value="NUDIX_4"/>
    <property type="match status" value="1"/>
</dbReference>
<dbReference type="InterPro" id="IPR004035">
    <property type="entry name" value="Endouclease-III_FeS-bd_BS"/>
</dbReference>
<dbReference type="InterPro" id="IPR015797">
    <property type="entry name" value="NUDIX_hydrolase-like_dom_sf"/>
</dbReference>
<gene>
    <name evidence="16" type="primary">mutY</name>
    <name evidence="16" type="ORF">FVW59_08710</name>
</gene>
<dbReference type="InterPro" id="IPR011257">
    <property type="entry name" value="DNA_glycosylase"/>
</dbReference>
<dbReference type="GO" id="GO:0006298">
    <property type="term" value="P:mismatch repair"/>
    <property type="evidence" value="ECO:0007669"/>
    <property type="project" value="TreeGrafter"/>
</dbReference>
<dbReference type="PANTHER" id="PTHR42944:SF1">
    <property type="entry name" value="ADENINE DNA GLYCOSYLASE"/>
    <property type="match status" value="1"/>
</dbReference>
<dbReference type="PANTHER" id="PTHR42944">
    <property type="entry name" value="ADENINE DNA GLYCOSYLASE"/>
    <property type="match status" value="1"/>
</dbReference>
<dbReference type="InterPro" id="IPR023170">
    <property type="entry name" value="HhH_base_excis_C"/>
</dbReference>
<feature type="domain" description="HhH-GPD" evidence="15">
    <location>
        <begin position="41"/>
        <end position="192"/>
    </location>
</feature>
<evidence type="ECO:0000256" key="2">
    <source>
        <dbReference type="ARBA" id="ARBA00002933"/>
    </source>
</evidence>
<comment type="function">
    <text evidence="2">Adenine glycosylase active on G-A mispairs. MutY also corrects error-prone DNA synthesis past GO lesions which are due to the oxidatively damaged form of guanine: 7,8-dihydro-8-oxoguanine (8-oxo-dGTP).</text>
</comment>
<evidence type="ECO:0000256" key="7">
    <source>
        <dbReference type="ARBA" id="ARBA00022723"/>
    </source>
</evidence>
<dbReference type="GO" id="GO:0051539">
    <property type="term" value="F:4 iron, 4 sulfur cluster binding"/>
    <property type="evidence" value="ECO:0007669"/>
    <property type="project" value="UniProtKB-UniRule"/>
</dbReference>
<comment type="caution">
    <text evidence="16">The sequence shown here is derived from an EMBL/GenBank/DDBJ whole genome shotgun (WGS) entry which is preliminary data.</text>
</comment>
<dbReference type="GO" id="GO:0000701">
    <property type="term" value="F:purine-specific mismatch base pair DNA N-glycosylase activity"/>
    <property type="evidence" value="ECO:0007669"/>
    <property type="project" value="UniProtKB-EC"/>
</dbReference>
<dbReference type="NCBIfam" id="NF008132">
    <property type="entry name" value="PRK10880.1"/>
    <property type="match status" value="1"/>
</dbReference>
<comment type="similarity">
    <text evidence="3 14">Belongs to the Nth/MutY family.</text>
</comment>
<proteinExistence type="inferred from homology"/>
<dbReference type="CDD" id="cd00056">
    <property type="entry name" value="ENDO3c"/>
    <property type="match status" value="1"/>
</dbReference>
<evidence type="ECO:0000256" key="10">
    <source>
        <dbReference type="ARBA" id="ARBA00023004"/>
    </source>
</evidence>
<keyword evidence="9" id="KW-0378">Hydrolase</keyword>
<evidence type="ECO:0000256" key="5">
    <source>
        <dbReference type="ARBA" id="ARBA00022023"/>
    </source>
</evidence>
<dbReference type="GO" id="GO:0046872">
    <property type="term" value="F:metal ion binding"/>
    <property type="evidence" value="ECO:0007669"/>
    <property type="project" value="UniProtKB-UniRule"/>
</dbReference>
<evidence type="ECO:0000256" key="9">
    <source>
        <dbReference type="ARBA" id="ARBA00022801"/>
    </source>
</evidence>
<keyword evidence="12" id="KW-0234">DNA repair</keyword>